<comment type="caution">
    <text evidence="1">The sequence shown here is derived from an EMBL/GenBank/DDBJ whole genome shotgun (WGS) entry which is preliminary data.</text>
</comment>
<reference evidence="1 2" key="1">
    <citation type="submission" date="2006-04" db="EMBL/GenBank/DDBJ databases">
        <authorList>
            <person name="Nierman W.C."/>
        </authorList>
    </citation>
    <scope>NUCLEOTIDE SEQUENCE [LARGE SCALE GENOMIC DNA]</scope>
    <source>
        <strain evidence="1 2">DW4/3-1</strain>
    </source>
</reference>
<accession>Q08YC3</accession>
<gene>
    <name evidence="1" type="ORF">STIAU_1218</name>
</gene>
<feature type="non-terminal residue" evidence="1">
    <location>
        <position position="427"/>
    </location>
</feature>
<dbReference type="AlphaFoldDB" id="Q08YC3"/>
<proteinExistence type="predicted"/>
<name>Q08YC3_STIAD</name>
<evidence type="ECO:0000313" key="2">
    <source>
        <dbReference type="Proteomes" id="UP000032702"/>
    </source>
</evidence>
<organism evidence="1 2">
    <name type="scientific">Stigmatella aurantiaca (strain DW4/3-1)</name>
    <dbReference type="NCBI Taxonomy" id="378806"/>
    <lineage>
        <taxon>Bacteria</taxon>
        <taxon>Pseudomonadati</taxon>
        <taxon>Myxococcota</taxon>
        <taxon>Myxococcia</taxon>
        <taxon>Myxococcales</taxon>
        <taxon>Cystobacterineae</taxon>
        <taxon>Archangiaceae</taxon>
        <taxon>Stigmatella</taxon>
    </lineage>
</organism>
<evidence type="ECO:0000313" key="1">
    <source>
        <dbReference type="EMBL" id="EAU65506.1"/>
    </source>
</evidence>
<protein>
    <submittedName>
        <fullName evidence="1">Uncharacterized protein</fullName>
    </submittedName>
</protein>
<dbReference type="Proteomes" id="UP000032702">
    <property type="component" value="Unassembled WGS sequence"/>
</dbReference>
<sequence>MPVQGPDRVADRREHALDLVVTPLGEHQFHALWREQPRPRGPRRPILQDNPFPKPCQGLFRGLPGHLGHIPLRQVFVRGGAVLDHPLVIGEEQQPRRVPVQAAHGVPLEVPHVRRQDGAQSLEDRSPSLRIRPRHDDALWLVEHQHVQRGFQTVGPTIHEDVRAQAHRRERLQFQAALHLHPPVSNGLLGLLLGHDARTPERPGQPVRALVPLHGPTAQSRRLQPPGCLLPAHGAGLLARPRRPLPIEGGEDQRIAPLALDEGILPEVGLLAHPQFLHHPHGGMVAGIAVRPDPVKAQRSKAEVQQRLGGLGDIAPPPLRTVEDVPERPFALLGVSHLQATAANEALLLAEDHRQVVDASGGRIHRGPGVLDVLLTLLGRADVMRLVTDHFRIGLVGPGGPPVLQFELPQTQPSGQQFHGSHSMPAP</sequence>
<dbReference type="EMBL" id="AAMD01000080">
    <property type="protein sequence ID" value="EAU65506.1"/>
    <property type="molecule type" value="Genomic_DNA"/>
</dbReference>